<dbReference type="Proteomes" id="UP000193346">
    <property type="component" value="Unassembled WGS sequence"/>
</dbReference>
<proteinExistence type="predicted"/>
<evidence type="ECO:0000313" key="4">
    <source>
        <dbReference type="Proteomes" id="UP000193303"/>
    </source>
</evidence>
<dbReference type="PANTHER" id="PTHR38743">
    <property type="entry name" value="SIMILAR TO GLYOXYLASE I FAMILY PROTEIN"/>
    <property type="match status" value="1"/>
</dbReference>
<dbReference type="AlphaFoldDB" id="A0A1X3DI24"/>
<name>A0A1X3DI24_9NEIS</name>
<feature type="domain" description="Immunity protein Imm33" evidence="1">
    <location>
        <begin position="15"/>
        <end position="100"/>
    </location>
</feature>
<dbReference type="InterPro" id="IPR018689">
    <property type="entry name" value="Imm33_dom"/>
</dbReference>
<evidence type="ECO:0000313" key="5">
    <source>
        <dbReference type="Proteomes" id="UP000193346"/>
    </source>
</evidence>
<protein>
    <recommendedName>
        <fullName evidence="1">Immunity protein Imm33 domain-containing protein</fullName>
    </recommendedName>
</protein>
<evidence type="ECO:0000313" key="2">
    <source>
        <dbReference type="EMBL" id="OSI20880.1"/>
    </source>
</evidence>
<dbReference type="Pfam" id="PF09951">
    <property type="entry name" value="Imm33"/>
    <property type="match status" value="1"/>
</dbReference>
<keyword evidence="5" id="KW-1185">Reference proteome</keyword>
<evidence type="ECO:0000313" key="3">
    <source>
        <dbReference type="EMBL" id="OSI29236.1"/>
    </source>
</evidence>
<evidence type="ECO:0000259" key="1">
    <source>
        <dbReference type="Pfam" id="PF09951"/>
    </source>
</evidence>
<accession>A0A1X3DI24</accession>
<dbReference type="EMBL" id="MTAB01000013">
    <property type="protein sequence ID" value="OSI20880.1"/>
    <property type="molecule type" value="Genomic_DNA"/>
</dbReference>
<dbReference type="PANTHER" id="PTHR38743:SF2">
    <property type="entry name" value="DUF2185 DOMAIN-CONTAINING PROTEIN"/>
    <property type="match status" value="1"/>
</dbReference>
<dbReference type="EMBL" id="MTAC01000041">
    <property type="protein sequence ID" value="OSI29236.1"/>
    <property type="molecule type" value="Genomic_DNA"/>
</dbReference>
<reference evidence="4" key="1">
    <citation type="submission" date="2017-01" db="EMBL/GenBank/DDBJ databases">
        <authorList>
            <person name="Mah S.A."/>
            <person name="Swanson W.J."/>
            <person name="Moy G.W."/>
            <person name="Vacquier V.D."/>
        </authorList>
    </citation>
    <scope>NUCLEOTIDE SEQUENCE [LARGE SCALE GENOMIC DNA]</scope>
    <source>
        <strain evidence="4">124861</strain>
    </source>
</reference>
<dbReference type="OrthoDB" id="4827574at2"/>
<reference evidence="2 5" key="2">
    <citation type="submission" date="2017-01" db="EMBL/GenBank/DDBJ databases">
        <authorList>
            <person name="Wolfgang W.J."/>
            <person name="Cole J."/>
            <person name="Wroblewski D."/>
            <person name="Mcginnis J."/>
            <person name="Musser K.A."/>
        </authorList>
    </citation>
    <scope>NUCLEOTIDE SEQUENCE</scope>
    <source>
        <strain evidence="2">124861</strain>
        <strain evidence="3 5">93087</strain>
    </source>
</reference>
<dbReference type="Proteomes" id="UP000193303">
    <property type="component" value="Unassembled WGS sequence"/>
</dbReference>
<organism evidence="2 4">
    <name type="scientific">Neisseria dumasiana</name>
    <dbReference type="NCBI Taxonomy" id="1931275"/>
    <lineage>
        <taxon>Bacteria</taxon>
        <taxon>Pseudomonadati</taxon>
        <taxon>Pseudomonadota</taxon>
        <taxon>Betaproteobacteria</taxon>
        <taxon>Neisseriales</taxon>
        <taxon>Neisseriaceae</taxon>
        <taxon>Neisseria</taxon>
    </lineage>
</organism>
<dbReference type="STRING" id="1931275.BV914_08935"/>
<gene>
    <name evidence="2" type="ORF">BV912_06955</name>
    <name evidence="3" type="ORF">BV913_11400</name>
</gene>
<dbReference type="RefSeq" id="WP_054599263.1">
    <property type="nucleotide sequence ID" value="NZ_CP091509.1"/>
</dbReference>
<sequence length="107" mass="11950">MNTFANALSTALGRCIAAKTVSEEGRPIGFMYREEPVFEQDSGWRFFSGDETDEYTADPENFGVYSISEITRNHPAVSEFLNLPAGSAWEADEEGVFQSVSDWQPKD</sequence>
<comment type="caution">
    <text evidence="2">The sequence shown here is derived from an EMBL/GenBank/DDBJ whole genome shotgun (WGS) entry which is preliminary data.</text>
</comment>